<dbReference type="InterPro" id="IPR015897">
    <property type="entry name" value="CHK_kinase-like"/>
</dbReference>
<reference evidence="2" key="1">
    <citation type="submission" date="2020-11" db="EMBL/GenBank/DDBJ databases">
        <authorList>
            <person name="Tran Van P."/>
        </authorList>
    </citation>
    <scope>NUCLEOTIDE SEQUENCE</scope>
</reference>
<dbReference type="SUPFAM" id="SSF56112">
    <property type="entry name" value="Protein kinase-like (PK-like)"/>
    <property type="match status" value="1"/>
</dbReference>
<dbReference type="PANTHER" id="PTHR11012">
    <property type="entry name" value="PROTEIN KINASE-LIKE DOMAIN-CONTAINING"/>
    <property type="match status" value="1"/>
</dbReference>
<gene>
    <name evidence="2" type="ORF">TSIB3V08_LOCUS13019</name>
</gene>
<dbReference type="EMBL" id="OC019145">
    <property type="protein sequence ID" value="CAD7269019.1"/>
    <property type="molecule type" value="Genomic_DNA"/>
</dbReference>
<dbReference type="AlphaFoldDB" id="A0A7R9BAA9"/>
<name>A0A7R9BAA9_TIMSH</name>
<sequence length="407" mass="46774">MTEENTVEEQPSWLNKGFFEDLLREENGRNVSVEIKNVQNAVPVGENYLSIIRRITLGVSEDGGQSVEKSLIVKDLPKGEGIQKFLKEDGVFKREICMYQKVLPTLYRIAEGRLEAPSLSAKCYPLDNDELLVMEDLRPSGFNLADRRQGLDYDHCLVAVKALARLHGMSVAAHEQDPDVFHIVKMNTLSQSERAGMKIRLESCFNMLKEVVKGIKGFERFVDKLNHIHDGLIDKIIRMMNPEEGELRVMNHGDFWVSNLLFRYDEQGKVSDIKIVDFQMPKYVTPAMDLHFFLVSSPNIDVRKNSVDRLLEEYHSELNDVLKRLNFADKQITLQRIKKELKDTGFYAVSTMATRLNMIVADPKDAPNIDEDTKSERENSMSKTYKGARYRELVQILLPRFEEQGIL</sequence>
<evidence type="ECO:0000259" key="1">
    <source>
        <dbReference type="SMART" id="SM00587"/>
    </source>
</evidence>
<dbReference type="SMART" id="SM00587">
    <property type="entry name" value="CHK"/>
    <property type="match status" value="1"/>
</dbReference>
<dbReference type="Pfam" id="PF02958">
    <property type="entry name" value="EcKL"/>
    <property type="match status" value="1"/>
</dbReference>
<organism evidence="2">
    <name type="scientific">Timema shepardi</name>
    <name type="common">Walking stick</name>
    <dbReference type="NCBI Taxonomy" id="629360"/>
    <lineage>
        <taxon>Eukaryota</taxon>
        <taxon>Metazoa</taxon>
        <taxon>Ecdysozoa</taxon>
        <taxon>Arthropoda</taxon>
        <taxon>Hexapoda</taxon>
        <taxon>Insecta</taxon>
        <taxon>Pterygota</taxon>
        <taxon>Neoptera</taxon>
        <taxon>Polyneoptera</taxon>
        <taxon>Phasmatodea</taxon>
        <taxon>Timematodea</taxon>
        <taxon>Timematoidea</taxon>
        <taxon>Timematidae</taxon>
        <taxon>Timema</taxon>
    </lineage>
</organism>
<evidence type="ECO:0000313" key="2">
    <source>
        <dbReference type="EMBL" id="CAD7269019.1"/>
    </source>
</evidence>
<feature type="domain" description="CHK kinase-like" evidence="1">
    <location>
        <begin position="132"/>
        <end position="324"/>
    </location>
</feature>
<protein>
    <recommendedName>
        <fullName evidence="1">CHK kinase-like domain-containing protein</fullName>
    </recommendedName>
</protein>
<accession>A0A7R9BAA9</accession>
<dbReference type="PANTHER" id="PTHR11012:SF56">
    <property type="entry name" value="CHK KINASE-LIKE DOMAIN-CONTAINING PROTEIN-RELATED"/>
    <property type="match status" value="1"/>
</dbReference>
<dbReference type="InterPro" id="IPR011009">
    <property type="entry name" value="Kinase-like_dom_sf"/>
</dbReference>
<dbReference type="InterPro" id="IPR004119">
    <property type="entry name" value="EcKL"/>
</dbReference>
<proteinExistence type="predicted"/>
<dbReference type="Gene3D" id="3.90.1200.10">
    <property type="match status" value="1"/>
</dbReference>